<dbReference type="PROSITE" id="PS50802">
    <property type="entry name" value="OTU"/>
    <property type="match status" value="1"/>
</dbReference>
<dbReference type="Gene3D" id="3.90.70.80">
    <property type="match status" value="1"/>
</dbReference>
<evidence type="ECO:0000256" key="2">
    <source>
        <dbReference type="SAM" id="MobiDB-lite"/>
    </source>
</evidence>
<gene>
    <name evidence="4" type="ORF">MEDL_8791</name>
</gene>
<dbReference type="SMART" id="SM00382">
    <property type="entry name" value="AAA"/>
    <property type="match status" value="1"/>
</dbReference>
<dbReference type="InterPro" id="IPR010285">
    <property type="entry name" value="DNA_helicase_pif1-like_DEAD"/>
</dbReference>
<protein>
    <recommendedName>
        <fullName evidence="1">ATP-dependent DNA helicase</fullName>
        <ecNumber evidence="1">5.6.2.3</ecNumber>
    </recommendedName>
</protein>
<dbReference type="GO" id="GO:0000723">
    <property type="term" value="P:telomere maintenance"/>
    <property type="evidence" value="ECO:0007669"/>
    <property type="project" value="InterPro"/>
</dbReference>
<comment type="caution">
    <text evidence="4">The sequence shown here is derived from an EMBL/GenBank/DDBJ whole genome shotgun (WGS) entry which is preliminary data.</text>
</comment>
<keyword evidence="1" id="KW-0547">Nucleotide-binding</keyword>
<keyword evidence="1" id="KW-0378">Hydrolase</keyword>
<dbReference type="GO" id="GO:0043139">
    <property type="term" value="F:5'-3' DNA helicase activity"/>
    <property type="evidence" value="ECO:0007669"/>
    <property type="project" value="UniProtKB-EC"/>
</dbReference>
<keyword evidence="1" id="KW-0233">DNA recombination</keyword>
<dbReference type="Proteomes" id="UP000683360">
    <property type="component" value="Unassembled WGS sequence"/>
</dbReference>
<dbReference type="InterPro" id="IPR005135">
    <property type="entry name" value="Endo/exonuclease/phosphatase"/>
</dbReference>
<dbReference type="Gene3D" id="3.60.10.10">
    <property type="entry name" value="Endonuclease/exonuclease/phosphatase"/>
    <property type="match status" value="1"/>
</dbReference>
<comment type="cofactor">
    <cofactor evidence="1">
        <name>Mg(2+)</name>
        <dbReference type="ChEBI" id="CHEBI:18420"/>
    </cofactor>
</comment>
<comment type="catalytic activity">
    <reaction evidence="1">
        <text>ATP + H2O = ADP + phosphate + H(+)</text>
        <dbReference type="Rhea" id="RHEA:13065"/>
        <dbReference type="ChEBI" id="CHEBI:15377"/>
        <dbReference type="ChEBI" id="CHEBI:15378"/>
        <dbReference type="ChEBI" id="CHEBI:30616"/>
        <dbReference type="ChEBI" id="CHEBI:43474"/>
        <dbReference type="ChEBI" id="CHEBI:456216"/>
        <dbReference type="EC" id="5.6.2.3"/>
    </reaction>
</comment>
<dbReference type="PANTHER" id="PTHR47642:SF3">
    <property type="entry name" value="ATP-DEPENDENT DNA HELICASE"/>
    <property type="match status" value="1"/>
</dbReference>
<feature type="compositionally biased region" description="Acidic residues" evidence="2">
    <location>
        <begin position="993"/>
        <end position="1007"/>
    </location>
</feature>
<feature type="region of interest" description="Disordered" evidence="2">
    <location>
        <begin position="984"/>
        <end position="1007"/>
    </location>
</feature>
<dbReference type="Pfam" id="PF20209">
    <property type="entry name" value="DUF6570"/>
    <property type="match status" value="1"/>
</dbReference>
<dbReference type="InterPro" id="IPR027417">
    <property type="entry name" value="P-loop_NTPase"/>
</dbReference>
<name>A0A8S3QC69_MYTED</name>
<keyword evidence="5" id="KW-1185">Reference proteome</keyword>
<dbReference type="EMBL" id="CAJPWZ010000464">
    <property type="protein sequence ID" value="CAG2193701.1"/>
    <property type="molecule type" value="Genomic_DNA"/>
</dbReference>
<dbReference type="Pfam" id="PF05970">
    <property type="entry name" value="PIF1"/>
    <property type="match status" value="1"/>
</dbReference>
<comment type="similarity">
    <text evidence="1">Belongs to the helicase family.</text>
</comment>
<dbReference type="GO" id="GO:0006281">
    <property type="term" value="P:DNA repair"/>
    <property type="evidence" value="ECO:0007669"/>
    <property type="project" value="UniProtKB-KW"/>
</dbReference>
<dbReference type="SUPFAM" id="SSF54001">
    <property type="entry name" value="Cysteine proteinases"/>
    <property type="match status" value="1"/>
</dbReference>
<keyword evidence="1" id="KW-0227">DNA damage</keyword>
<accession>A0A8S3QC69</accession>
<reference evidence="4" key="1">
    <citation type="submission" date="2021-03" db="EMBL/GenBank/DDBJ databases">
        <authorList>
            <person name="Bekaert M."/>
        </authorList>
    </citation>
    <scope>NUCLEOTIDE SEQUENCE</scope>
</reference>
<dbReference type="GO" id="GO:0016787">
    <property type="term" value="F:hydrolase activity"/>
    <property type="evidence" value="ECO:0007669"/>
    <property type="project" value="UniProtKB-KW"/>
</dbReference>
<feature type="domain" description="OTU" evidence="3">
    <location>
        <begin position="96"/>
        <end position="228"/>
    </location>
</feature>
<dbReference type="Pfam" id="PF03372">
    <property type="entry name" value="Exo_endo_phos"/>
    <property type="match status" value="1"/>
</dbReference>
<proteinExistence type="inferred from homology"/>
<dbReference type="Pfam" id="PF02338">
    <property type="entry name" value="OTU"/>
    <property type="match status" value="1"/>
</dbReference>
<keyword evidence="1" id="KW-0347">Helicase</keyword>
<dbReference type="InterPro" id="IPR038765">
    <property type="entry name" value="Papain-like_cys_pep_sf"/>
</dbReference>
<dbReference type="InterPro" id="IPR051055">
    <property type="entry name" value="PIF1_helicase"/>
</dbReference>
<dbReference type="InterPro" id="IPR003323">
    <property type="entry name" value="OTU_dom"/>
</dbReference>
<evidence type="ECO:0000259" key="3">
    <source>
        <dbReference type="PROSITE" id="PS50802"/>
    </source>
</evidence>
<dbReference type="CDD" id="cd22755">
    <property type="entry name" value="OTU_CeDUB-like"/>
    <property type="match status" value="1"/>
</dbReference>
<dbReference type="Gene3D" id="3.40.50.300">
    <property type="entry name" value="P-loop containing nucleotide triphosphate hydrolases"/>
    <property type="match status" value="1"/>
</dbReference>
<evidence type="ECO:0000256" key="1">
    <source>
        <dbReference type="RuleBase" id="RU363044"/>
    </source>
</evidence>
<dbReference type="EC" id="5.6.2.3" evidence="1"/>
<keyword evidence="1" id="KW-0234">DNA repair</keyword>
<dbReference type="PANTHER" id="PTHR47642">
    <property type="entry name" value="ATP-DEPENDENT DNA HELICASE"/>
    <property type="match status" value="1"/>
</dbReference>
<dbReference type="GO" id="GO:0006310">
    <property type="term" value="P:DNA recombination"/>
    <property type="evidence" value="ECO:0007669"/>
    <property type="project" value="UniProtKB-KW"/>
</dbReference>
<dbReference type="InterPro" id="IPR003593">
    <property type="entry name" value="AAA+_ATPase"/>
</dbReference>
<evidence type="ECO:0000313" key="5">
    <source>
        <dbReference type="Proteomes" id="UP000683360"/>
    </source>
</evidence>
<organism evidence="4 5">
    <name type="scientific">Mytilus edulis</name>
    <name type="common">Blue mussel</name>
    <dbReference type="NCBI Taxonomy" id="6550"/>
    <lineage>
        <taxon>Eukaryota</taxon>
        <taxon>Metazoa</taxon>
        <taxon>Spiralia</taxon>
        <taxon>Lophotrochozoa</taxon>
        <taxon>Mollusca</taxon>
        <taxon>Bivalvia</taxon>
        <taxon>Autobranchia</taxon>
        <taxon>Pteriomorphia</taxon>
        <taxon>Mytilida</taxon>
        <taxon>Mytiloidea</taxon>
        <taxon>Mytilidae</taxon>
        <taxon>Mytilinae</taxon>
        <taxon>Mytilus</taxon>
    </lineage>
</organism>
<feature type="region of interest" description="Disordered" evidence="2">
    <location>
        <begin position="739"/>
        <end position="768"/>
    </location>
</feature>
<dbReference type="SUPFAM" id="SSF52540">
    <property type="entry name" value="P-loop containing nucleoside triphosphate hydrolases"/>
    <property type="match status" value="2"/>
</dbReference>
<dbReference type="InterPro" id="IPR046700">
    <property type="entry name" value="DUF6570"/>
</dbReference>
<dbReference type="CDD" id="cd18809">
    <property type="entry name" value="SF1_C_RecD"/>
    <property type="match status" value="1"/>
</dbReference>
<dbReference type="OrthoDB" id="10040528at2759"/>
<dbReference type="InterPro" id="IPR036691">
    <property type="entry name" value="Endo/exonu/phosph_ase_sf"/>
</dbReference>
<keyword evidence="1" id="KW-0067">ATP-binding</keyword>
<dbReference type="SUPFAM" id="SSF56219">
    <property type="entry name" value="DNase I-like"/>
    <property type="match status" value="1"/>
</dbReference>
<dbReference type="GO" id="GO:0005524">
    <property type="term" value="F:ATP binding"/>
    <property type="evidence" value="ECO:0007669"/>
    <property type="project" value="UniProtKB-KW"/>
</dbReference>
<sequence length="2123" mass="243374">MDISHNVSDDIESDRLMDISDDMESVDFSKVGSPCTFIKEDEVSDIEIMSDCRSNYSFKPLDFCSKRKLCGILNISSKEVNKNMCSSESCNIGHPSETKSIIADGNCLFRAISYAVSHTQIFHEKVRQDIIKHSLSISNHLTSLLENQYGTVEEHISGRKMRENNSWGTALEIIAAADLLKTDIYTFYNGVWIKYSSSQIHTNSEINDRAIYLQHIRDLQHYEVVLSVIPEMHKPPENKGVAMKRKCKDVTEQQNLSKCEKEKLKYHTDSQLRYKKLAALKKKYSNDKSYKAQKIRKGREKYQNDYTYKLDIKKASKDKYMTDEKHREEKKNESIKKYENNDEFKNKLKHASIHKYATDNEHQNRIKQASIHKYATDDEYQAKVKQASITDDDEYQTKVKQASIHKYATDDEYQNKVKQASIHKYATDDEYQSKVKQASIHKYANDDEYQNKVKEASIHKYATDDEYQNKVKEASIHKYATDDEHKRNVKSQVLSKRILSKEEGKDMSKVIDKFKKDVCEGPEYICACCFRLSFQNQVMEYKKDLYQNDSVKDVADTCISDKYLHKCLDECEDECKYQGTSRQSLWICYTCHRKIQKGKVPAESFFNNLLLDDVPNELSKLNQLEQHLISLNIPFMKIIALPKGGQKAVHGPCVCVPSDIFKVTTTLPRSEDDNCLVKVKLKRKLQYKGYEEYQFVDTKHLEEALLFLKEKNEWYSNIVINEKWLNPIPLQNNDCCPEVESMDTSTTTNETLNDNLQDRSNTEEQTNEADTYLDDTLQGVQLDTCLQPADIAQEALDALFDKEFNLSPAEENNPVSLLRTKGIEAQTFPVHYPTGKNTLNEEREEKLSLLRYFNLRLMSVENRFARDTSYIFFCQYMSELDRVMSNVQISLRKGSVFSNGKKVTGKMLCDKDTLHGLFRKDEAIKFMKPFVDKYITCKLPLETEDSELKDIVTTVQQHSKTHSKSCRKKGTVCRFNFPRPPSEKTFISRPPKDDEEECSVADDTDEDVDDDVVEKPKSGISSLEAKKILESLWAVIKDCEKENLTTTELFIRAGVSQEDFQECFRSVTYRNTVVLKRNKNEMFINQYNPHLLKAWDANMDIQYILDAYSCVVYIISYISKSERELGLLLQQTKNEAADGNLNAQHTMKQLGENPCKMSIPLKELLIKSKSANTKKPSKEIDDDDDIDDGDDIELWMKSITDRYKSRPELELFNQMCLASFCSEFSVLAETQVPNKINEDTTFKLKNDMGYIRKRTRTQPAIIKYARFSIETSPEQYYQSILQLYLPYRLEEQLKPPQFLTYELFYKSGMVRYNQKEVLVKVEQIVNTNMSNFVKSGKELEAAEKKLEENDYQEDAWADLCPETESERRECTEAAKSSTVIEVDSPEFGIPDLNKSNKPEIVSGNGIKTCLLRSEVIPLLRGLNMKQRRIFYKVREWCNLKANGKNPPPFHVFVTGGAGTGKSHLIKCLHYETTRILARCSPSPDDLTVLLTAPTGTAAFNINGLTIHHALSIFKTLTVDKAMLGEDKLNTLRSKLENLQILIIDEVSMVNKRLLFFIHERLRQIKKRPEKDPFGGVSVIAVGDFFQLPPVKCRKTDKLYVDDPSNPLNYLWNDFFTIVELDEVMRQREDGLFAQLLNRLRIKDKYSPLESSDLKMLKQCIGSGTDEALHIYATNNEINIHNTEMVIKLSSEPKLIEAQDFEKNKATGKLRKKTANFSQTDICLPTSILLAEGARVMLKKNEAVNDGLVNGVMGTIVSIAEFLEGSLPNVIFINFDNERVGKNAKIQKTINGKRCVGLEPSTEDIPFKNGTRKQFPLQLAWACTVHKVQGLTVSQAVVDLNKCFTYGQAYVALSRVTTKEGLHILPIDDKTLGTKIYCDPDIIKGIKTMKHYLTENVEASSEETLVTIVYHNIQGLRAHKNDLVANSDCTDADYVCLTETWLESSSDHVYLPNYDFYHQPRSAAYTPTNSVFMNLQAMGHGGVGVYVKTDSEYENCNITVENLECMTFRIPTMNVLVATIYRTQKYQIGIFLKTFISFVSKLTELSNNIIVLGDFNQDILKGERSILDYMTSKGFQQLVEEATTEGGTLIDHVYVKGCSKVEVKGIPTYYSYHDAVSIMLKDSR</sequence>
<evidence type="ECO:0000313" key="4">
    <source>
        <dbReference type="EMBL" id="CAG2193701.1"/>
    </source>
</evidence>
<feature type="compositionally biased region" description="Polar residues" evidence="2">
    <location>
        <begin position="742"/>
        <end position="755"/>
    </location>
</feature>